<dbReference type="Pfam" id="PF09084">
    <property type="entry name" value="NMT1"/>
    <property type="match status" value="1"/>
</dbReference>
<gene>
    <name evidence="3" type="ORF">GB883_09955</name>
</gene>
<dbReference type="PANTHER" id="PTHR30024">
    <property type="entry name" value="ALIPHATIC SULFONATES-BINDING PROTEIN-RELATED"/>
    <property type="match status" value="1"/>
</dbReference>
<feature type="signal peptide" evidence="1">
    <location>
        <begin position="1"/>
        <end position="26"/>
    </location>
</feature>
<feature type="domain" description="SsuA/THI5-like" evidence="2">
    <location>
        <begin position="68"/>
        <end position="277"/>
    </location>
</feature>
<reference evidence="3 4" key="1">
    <citation type="submission" date="2019-10" db="EMBL/GenBank/DDBJ databases">
        <title>Georgenia wutianyii sp. nov. and Georgenia yuyongxinii sp. nov. isolated from plateau pika (Ochotona curzoniae) in the Qinghai-Tibet plateau of China.</title>
        <authorList>
            <person name="Tian Z."/>
        </authorList>
    </citation>
    <scope>NUCLEOTIDE SEQUENCE [LARGE SCALE GENOMIC DNA]</scope>
    <source>
        <strain evidence="3 4">DSM 21501</strain>
    </source>
</reference>
<dbReference type="PROSITE" id="PS51257">
    <property type="entry name" value="PROKAR_LIPOPROTEIN"/>
    <property type="match status" value="1"/>
</dbReference>
<dbReference type="Proteomes" id="UP000451860">
    <property type="component" value="Unassembled WGS sequence"/>
</dbReference>
<evidence type="ECO:0000313" key="3">
    <source>
        <dbReference type="EMBL" id="KAE8764258.1"/>
    </source>
</evidence>
<keyword evidence="4" id="KW-1185">Reference proteome</keyword>
<protein>
    <submittedName>
        <fullName evidence="3">PhnD/SsuA/transferrin family substrate-binding protein</fullName>
    </submittedName>
</protein>
<dbReference type="AlphaFoldDB" id="A0A7J5UPC3"/>
<dbReference type="OrthoDB" id="7808807at2"/>
<evidence type="ECO:0000259" key="2">
    <source>
        <dbReference type="Pfam" id="PF09084"/>
    </source>
</evidence>
<proteinExistence type="predicted"/>
<feature type="chain" id="PRO_5039432513" evidence="1">
    <location>
        <begin position="27"/>
        <end position="336"/>
    </location>
</feature>
<name>A0A7J5UPC3_9MICO</name>
<dbReference type="SUPFAM" id="SSF53850">
    <property type="entry name" value="Periplasmic binding protein-like II"/>
    <property type="match status" value="1"/>
</dbReference>
<organism evidence="3 4">
    <name type="scientific">Georgenia thermotolerans</name>
    <dbReference type="NCBI Taxonomy" id="527326"/>
    <lineage>
        <taxon>Bacteria</taxon>
        <taxon>Bacillati</taxon>
        <taxon>Actinomycetota</taxon>
        <taxon>Actinomycetes</taxon>
        <taxon>Micrococcales</taxon>
        <taxon>Bogoriellaceae</taxon>
        <taxon>Georgenia</taxon>
    </lineage>
</organism>
<dbReference type="EMBL" id="WHJE01000038">
    <property type="protein sequence ID" value="KAE8764258.1"/>
    <property type="molecule type" value="Genomic_DNA"/>
</dbReference>
<keyword evidence="1" id="KW-0732">Signal</keyword>
<dbReference type="InterPro" id="IPR015168">
    <property type="entry name" value="SsuA/THI5"/>
</dbReference>
<accession>A0A7J5UPC3</accession>
<sequence>MKERNSMRTRMCVLTAGVLLALTACSGGGNDDATTPAAGTESSSAGGSETTEIKMGVLPIVPSAALQLGVDKGIFKEHGFDVSLETGQGGAALLPAVVSGQMQFAISNPLSLMLAQDQGLDVQVVTGYSHALKEGDDITSVWTKPDSGIESPADLSGKTVAVNNLKTQGEVSIREVVKKAGGDPDSIDFVELGFPDMPAALDAGNIDAAWVPEPFQTIFKDAGDKLVAYNYQETMPGVPTMAVFTSGKLAKQDPELVDNFAAAVDDVTAYAQEHPDEVRETLTTFLDMKPELAQKVLIEDFRGQMDRDALQTLADLALQDGILKNKVDMDTFMPKS</sequence>
<dbReference type="Gene3D" id="3.40.190.10">
    <property type="entry name" value="Periplasmic binding protein-like II"/>
    <property type="match status" value="2"/>
</dbReference>
<evidence type="ECO:0000313" key="4">
    <source>
        <dbReference type="Proteomes" id="UP000451860"/>
    </source>
</evidence>
<evidence type="ECO:0000256" key="1">
    <source>
        <dbReference type="SAM" id="SignalP"/>
    </source>
</evidence>
<comment type="caution">
    <text evidence="3">The sequence shown here is derived from an EMBL/GenBank/DDBJ whole genome shotgun (WGS) entry which is preliminary data.</text>
</comment>